<dbReference type="InterPro" id="IPR001650">
    <property type="entry name" value="Helicase_C-like"/>
</dbReference>
<dbReference type="Pfam" id="PF00176">
    <property type="entry name" value="SNF2-rel_dom"/>
    <property type="match status" value="1"/>
</dbReference>
<dbReference type="PROSITE" id="PS51194">
    <property type="entry name" value="HELICASE_CTER"/>
    <property type="match status" value="1"/>
</dbReference>
<dbReference type="PANTHER" id="PTHR45626">
    <property type="entry name" value="TRANSCRIPTION TERMINATION FACTOR 2-RELATED"/>
    <property type="match status" value="1"/>
</dbReference>
<keyword evidence="2" id="KW-0378">Hydrolase</keyword>
<keyword evidence="8" id="KW-1185">Reference proteome</keyword>
<evidence type="ECO:0000256" key="3">
    <source>
        <dbReference type="ARBA" id="ARBA00022840"/>
    </source>
</evidence>
<dbReference type="Proteomes" id="UP001363151">
    <property type="component" value="Unassembled WGS sequence"/>
</dbReference>
<accession>A0ABR1G6L4</accession>
<feature type="region of interest" description="Disordered" evidence="4">
    <location>
        <begin position="83"/>
        <end position="109"/>
    </location>
</feature>
<feature type="compositionally biased region" description="Low complexity" evidence="4">
    <location>
        <begin position="719"/>
        <end position="738"/>
    </location>
</feature>
<feature type="domain" description="Helicase C-terminal" evidence="6">
    <location>
        <begin position="973"/>
        <end position="1153"/>
    </location>
</feature>
<dbReference type="Pfam" id="PF00271">
    <property type="entry name" value="Helicase_C"/>
    <property type="match status" value="1"/>
</dbReference>
<feature type="compositionally biased region" description="Basic and acidic residues" evidence="4">
    <location>
        <begin position="746"/>
        <end position="755"/>
    </location>
</feature>
<evidence type="ECO:0000259" key="6">
    <source>
        <dbReference type="PROSITE" id="PS51194"/>
    </source>
</evidence>
<dbReference type="Gene3D" id="3.40.50.300">
    <property type="entry name" value="P-loop containing nucleotide triphosphate hydrolases"/>
    <property type="match status" value="1"/>
</dbReference>
<feature type="region of interest" description="Disordered" evidence="4">
    <location>
        <begin position="31"/>
        <end position="69"/>
    </location>
</feature>
<dbReference type="InterPro" id="IPR000330">
    <property type="entry name" value="SNF2_N"/>
</dbReference>
<protein>
    <recommendedName>
        <fullName evidence="9">Helicase ATP-binding domain-containing protein</fullName>
    </recommendedName>
</protein>
<name>A0ABR1G6L4_AURAN</name>
<keyword evidence="1" id="KW-0547">Nucleotide-binding</keyword>
<evidence type="ECO:0000256" key="2">
    <source>
        <dbReference type="ARBA" id="ARBA00022801"/>
    </source>
</evidence>
<evidence type="ECO:0000313" key="7">
    <source>
        <dbReference type="EMBL" id="KAK7248940.1"/>
    </source>
</evidence>
<reference evidence="7 8" key="1">
    <citation type="submission" date="2024-03" db="EMBL/GenBank/DDBJ databases">
        <title>Aureococcus anophagefferens CCMP1851 and Kratosvirus quantuckense: Draft genome of a second virus-susceptible host strain in the model system.</title>
        <authorList>
            <person name="Chase E."/>
            <person name="Truchon A.R."/>
            <person name="Schepens W."/>
            <person name="Wilhelm S.W."/>
        </authorList>
    </citation>
    <scope>NUCLEOTIDE SEQUENCE [LARGE SCALE GENOMIC DNA]</scope>
    <source>
        <strain evidence="7 8">CCMP1851</strain>
    </source>
</reference>
<proteinExistence type="predicted"/>
<comment type="caution">
    <text evidence="7">The sequence shown here is derived from an EMBL/GenBank/DDBJ whole genome shotgun (WGS) entry which is preliminary data.</text>
</comment>
<dbReference type="InterPro" id="IPR049730">
    <property type="entry name" value="SNF2/RAD54-like_C"/>
</dbReference>
<evidence type="ECO:0008006" key="9">
    <source>
        <dbReference type="Google" id="ProtNLM"/>
    </source>
</evidence>
<dbReference type="InterPro" id="IPR014001">
    <property type="entry name" value="Helicase_ATP-bd"/>
</dbReference>
<dbReference type="InterPro" id="IPR050628">
    <property type="entry name" value="SNF2_RAD54_helicase_TF"/>
</dbReference>
<evidence type="ECO:0000256" key="4">
    <source>
        <dbReference type="SAM" id="MobiDB-lite"/>
    </source>
</evidence>
<feature type="region of interest" description="Disordered" evidence="4">
    <location>
        <begin position="266"/>
        <end position="285"/>
    </location>
</feature>
<gene>
    <name evidence="7" type="ORF">SO694_00043068</name>
</gene>
<keyword evidence="3" id="KW-0067">ATP-binding</keyword>
<evidence type="ECO:0000259" key="5">
    <source>
        <dbReference type="PROSITE" id="PS51192"/>
    </source>
</evidence>
<dbReference type="Gene3D" id="3.40.50.10810">
    <property type="entry name" value="Tandem AAA-ATPase domain"/>
    <property type="match status" value="1"/>
</dbReference>
<evidence type="ECO:0000256" key="1">
    <source>
        <dbReference type="ARBA" id="ARBA00022741"/>
    </source>
</evidence>
<dbReference type="SMART" id="SM00490">
    <property type="entry name" value="HELICc"/>
    <property type="match status" value="1"/>
</dbReference>
<dbReference type="CDD" id="cd18008">
    <property type="entry name" value="DEXDc_SHPRH-like"/>
    <property type="match status" value="1"/>
</dbReference>
<dbReference type="PROSITE" id="PS51192">
    <property type="entry name" value="HELICASE_ATP_BIND_1"/>
    <property type="match status" value="1"/>
</dbReference>
<organism evidence="7 8">
    <name type="scientific">Aureococcus anophagefferens</name>
    <name type="common">Harmful bloom alga</name>
    <dbReference type="NCBI Taxonomy" id="44056"/>
    <lineage>
        <taxon>Eukaryota</taxon>
        <taxon>Sar</taxon>
        <taxon>Stramenopiles</taxon>
        <taxon>Ochrophyta</taxon>
        <taxon>Pelagophyceae</taxon>
        <taxon>Pelagomonadales</taxon>
        <taxon>Pelagomonadaceae</taxon>
        <taxon>Aureococcus</taxon>
    </lineage>
</organism>
<dbReference type="EMBL" id="JBBJCI010000084">
    <property type="protein sequence ID" value="KAK7248940.1"/>
    <property type="molecule type" value="Genomic_DNA"/>
</dbReference>
<feature type="domain" description="Helicase ATP-binding" evidence="5">
    <location>
        <begin position="378"/>
        <end position="569"/>
    </location>
</feature>
<sequence>MADNDALMAEVQAALGGGDNAALLAQLGSALQSSKPAKEAGADPSPPKRIKPEPGTQRAGTPGMRLGPELKRAPAYGVEYEWKPETPTPEASGGHYTVDARGRGRKTQSRVGRLAGTVVLEVEATPRFADAFLGHGSAVWSNAGRFVEPLRDGTSDAAEPRFRVAPFEALRVGARLPARAAAVVEAVEGLNDRDNDFKDRCCYGLAFVRDEAVRRVAAAAGPPVTVEVHVPVYLRRAIFGLSAHPSVKTLFDALIPAGAVVATRKPPPDSAAFKRSPKPGEDGEAFDGKFDFSIPGLLRAAESTGVALPPGFKAEGLAASVELRDYQLEGLKWMRDQESRDAAVGGVPGLNGYFWEKRSFADGGDSFYYFPLAGHVLLEAPPVVTGGLLADEMGLGKTVTTLALVASDLADDPRDLSAAGLVARVKGAETIYRGGTLVVVPVSLYVQWQEEIKAKAPGLSCFAFDPARELAAGARRVKAADLARYDVVVVKMPEIQKIAARTAGRNTALTKLVWRRVIVDEAQYVRNDTAQIAQAVHVLEHDHTWMLSGTPLTNRLDDLQGILSLLRVWPFTLGAGSDAGWQNHFWAGSCNEPWQRRERPMLATLYALLRATTMRHARDQARRDGEPLVELPPRSTRVVPVEVPPASSEAYVLRWLEAAARDEAVAFGRFDVRLGAAVTGQRMAASPPKTPETLLAERAAAAALRGDLVDLAGDGAGAAPAAPAPSLAGTPRAKASTRPSRRRRPRSADERRDDAAYYPNAPPALLDHYRAAAAAPSAKLSALVAEVKRLKASNVETQCVVLSEFGSTLDALEPLLEDVAYDVAIVNDRKNLLVGTKVVEPVAGVVVKAATYQQRWIEARKAAEDADEEPPKQPPQWKQKVRVYDIRPDGEALEDGDDDAVLEEVDRDEIVAKVYRTTVASRSIRGRGGDDCLTRCGADNRFAVGDEVQCKKPPARADEPLEVGMRVEVKATGVQGHVHEVKAGGAYVVKHGTPSRYDDAARADLEDLGSERWENATVEALRGAPGDDPFAGALGFVRLDGGTDANRRGELLQEFKSDPLTSVCLLTVRSAGVGLNLTNANVLCLCEPALDAAPEEQAVMRVHRIGQTRPVTVLKFFAAGTVDARVLARRERRGEKSEGAAMAAVAADTDGVDGNKVMQFGDIEYLLGVKG</sequence>
<dbReference type="SMART" id="SM00487">
    <property type="entry name" value="DEXDc"/>
    <property type="match status" value="1"/>
</dbReference>
<dbReference type="InterPro" id="IPR038718">
    <property type="entry name" value="SNF2-like_sf"/>
</dbReference>
<dbReference type="SUPFAM" id="SSF52540">
    <property type="entry name" value="P-loop containing nucleoside triphosphate hydrolases"/>
    <property type="match status" value="2"/>
</dbReference>
<dbReference type="CDD" id="cd18793">
    <property type="entry name" value="SF2_C_SNF"/>
    <property type="match status" value="1"/>
</dbReference>
<dbReference type="InterPro" id="IPR027417">
    <property type="entry name" value="P-loop_NTPase"/>
</dbReference>
<evidence type="ECO:0000313" key="8">
    <source>
        <dbReference type="Proteomes" id="UP001363151"/>
    </source>
</evidence>
<feature type="region of interest" description="Disordered" evidence="4">
    <location>
        <begin position="719"/>
        <end position="759"/>
    </location>
</feature>